<keyword evidence="5" id="KW-1185">Reference proteome</keyword>
<dbReference type="InterPro" id="IPR003647">
    <property type="entry name" value="Intron_nuc_1_rpt"/>
</dbReference>
<evidence type="ECO:0000259" key="3">
    <source>
        <dbReference type="Pfam" id="PF22083"/>
    </source>
</evidence>
<dbReference type="InterPro" id="IPR010902">
    <property type="entry name" value="NUMOD4"/>
</dbReference>
<dbReference type="InterPro" id="IPR044925">
    <property type="entry name" value="His-Me_finger_sf"/>
</dbReference>
<dbReference type="GO" id="GO:0016788">
    <property type="term" value="F:hydrolase activity, acting on ester bonds"/>
    <property type="evidence" value="ECO:0007669"/>
    <property type="project" value="InterPro"/>
</dbReference>
<dbReference type="Pfam" id="PF07463">
    <property type="entry name" value="NUMOD4"/>
    <property type="match status" value="1"/>
</dbReference>
<protein>
    <submittedName>
        <fullName evidence="4">NUMOD4 motif protein</fullName>
    </submittedName>
</protein>
<evidence type="ECO:0000313" key="5">
    <source>
        <dbReference type="Proteomes" id="UP000247044"/>
    </source>
</evidence>
<reference evidence="4 5" key="1">
    <citation type="submission" date="2018-04" db="EMBL/GenBank/DDBJ databases">
        <title>Complete genome sequence analysis of the novel Enterococcus faecalis phage vB_EfaS_AL2.</title>
        <authorList>
            <person name="Yuan Y."/>
        </authorList>
    </citation>
    <scope>NUCLEOTIDE SEQUENCE [LARGE SCALE GENOMIC DNA]</scope>
</reference>
<dbReference type="Gene3D" id="3.90.75.20">
    <property type="match status" value="1"/>
</dbReference>
<sequence>MKEEWRDIKGYEGLYQVSNLGRIKSLKRTTNNYSCNTDKILKPSFNKKGYLQLQLCKDNCAKTCRVHRLVAEAFIANHGNKPEVNHIDEDKTNNMVSNLEWVTSKENVNHGTRTSRMIITNLIPIVAIKDNIRLEFNSQKECAIELGLSTGHISECLSGKRKTHGGWKFERI</sequence>
<dbReference type="InterPro" id="IPR003615">
    <property type="entry name" value="HNH_nuc"/>
</dbReference>
<dbReference type="InterPro" id="IPR036388">
    <property type="entry name" value="WH-like_DNA-bd_sf"/>
</dbReference>
<accession>A0A2S1PFC6</accession>
<dbReference type="Proteomes" id="UP000247044">
    <property type="component" value="Segment"/>
</dbReference>
<feature type="domain" description="DNA endonuclease I-HmuI-like NUMOD-like" evidence="3">
    <location>
        <begin position="132"/>
        <end position="170"/>
    </location>
</feature>
<dbReference type="SUPFAM" id="SSF64496">
    <property type="entry name" value="DNA-binding domain of intron-encoded endonucleases"/>
    <property type="match status" value="1"/>
</dbReference>
<dbReference type="SMART" id="SM00497">
    <property type="entry name" value="IENR1"/>
    <property type="match status" value="1"/>
</dbReference>
<dbReference type="SUPFAM" id="SSF54060">
    <property type="entry name" value="His-Me finger endonucleases"/>
    <property type="match status" value="1"/>
</dbReference>
<evidence type="ECO:0000259" key="1">
    <source>
        <dbReference type="Pfam" id="PF07463"/>
    </source>
</evidence>
<dbReference type="Pfam" id="PF22083">
    <property type="entry name" value="I-HmuI_NUMOD-like"/>
    <property type="match status" value="1"/>
</dbReference>
<proteinExistence type="predicted"/>
<dbReference type="EMBL" id="MH203384">
    <property type="protein sequence ID" value="AWH15268.1"/>
    <property type="molecule type" value="Genomic_DNA"/>
</dbReference>
<evidence type="ECO:0000313" key="4">
    <source>
        <dbReference type="EMBL" id="AWH15268.1"/>
    </source>
</evidence>
<gene>
    <name evidence="4" type="ORF">vBEfaSAL2_30</name>
</gene>
<dbReference type="InterPro" id="IPR054307">
    <property type="entry name" value="I-HmuI_NUMOD-like"/>
</dbReference>
<feature type="domain" description="HNH nuclease" evidence="2">
    <location>
        <begin position="65"/>
        <end position="108"/>
    </location>
</feature>
<feature type="domain" description="NUMOD4" evidence="1">
    <location>
        <begin position="3"/>
        <end position="55"/>
    </location>
</feature>
<organism evidence="4 5">
    <name type="scientific">Enterococcus phage vB_EfaS_AL2</name>
    <dbReference type="NCBI Taxonomy" id="2175688"/>
    <lineage>
        <taxon>Viruses</taxon>
        <taxon>Duplodnaviria</taxon>
        <taxon>Heunggongvirae</taxon>
        <taxon>Uroviricota</taxon>
        <taxon>Caudoviricetes</taxon>
        <taxon>Efquatrovirus</taxon>
        <taxon>Efquatrovirus AL2</taxon>
    </lineage>
</organism>
<name>A0A2S1PFC6_9CAUD</name>
<evidence type="ECO:0000259" key="2">
    <source>
        <dbReference type="Pfam" id="PF13392"/>
    </source>
</evidence>
<dbReference type="Pfam" id="PF13392">
    <property type="entry name" value="HNH_3"/>
    <property type="match status" value="1"/>
</dbReference>
<dbReference type="Gene3D" id="1.10.10.10">
    <property type="entry name" value="Winged helix-like DNA-binding domain superfamily/Winged helix DNA-binding domain"/>
    <property type="match status" value="1"/>
</dbReference>